<dbReference type="Pfam" id="PF00400">
    <property type="entry name" value="WD40"/>
    <property type="match status" value="7"/>
</dbReference>
<dbReference type="EMBL" id="CAJMXA010000764">
    <property type="protein sequence ID" value="CAE6442129.1"/>
    <property type="molecule type" value="Genomic_DNA"/>
</dbReference>
<evidence type="ECO:0000256" key="1">
    <source>
        <dbReference type="ARBA" id="ARBA00022574"/>
    </source>
</evidence>
<dbReference type="GO" id="GO:0004672">
    <property type="term" value="F:protein kinase activity"/>
    <property type="evidence" value="ECO:0007669"/>
    <property type="project" value="InterPro"/>
</dbReference>
<dbReference type="PROSITE" id="PS50082">
    <property type="entry name" value="WD_REPEATS_2"/>
    <property type="match status" value="7"/>
</dbReference>
<feature type="repeat" description="WD" evidence="3">
    <location>
        <begin position="186"/>
        <end position="227"/>
    </location>
</feature>
<feature type="repeat" description="WD" evidence="3">
    <location>
        <begin position="57"/>
        <end position="98"/>
    </location>
</feature>
<dbReference type="GO" id="GO:0005524">
    <property type="term" value="F:ATP binding"/>
    <property type="evidence" value="ECO:0007669"/>
    <property type="project" value="InterPro"/>
</dbReference>
<protein>
    <recommendedName>
        <fullName evidence="4">Protein kinase domain-containing protein</fullName>
    </recommendedName>
</protein>
<dbReference type="PROSITE" id="PS00678">
    <property type="entry name" value="WD_REPEATS_1"/>
    <property type="match status" value="3"/>
</dbReference>
<dbReference type="InterPro" id="IPR050349">
    <property type="entry name" value="WD_LIS1/nudF_dynein_reg"/>
</dbReference>
<evidence type="ECO:0000313" key="6">
    <source>
        <dbReference type="Proteomes" id="UP000663853"/>
    </source>
</evidence>
<dbReference type="Gene3D" id="2.130.10.10">
    <property type="entry name" value="YVTN repeat-like/Quinoprotein amine dehydrogenase"/>
    <property type="match status" value="3"/>
</dbReference>
<gene>
    <name evidence="5" type="ORF">RDB_LOCUS37823</name>
</gene>
<organism evidence="5 6">
    <name type="scientific">Rhizoctonia solani</name>
    <dbReference type="NCBI Taxonomy" id="456999"/>
    <lineage>
        <taxon>Eukaryota</taxon>
        <taxon>Fungi</taxon>
        <taxon>Dikarya</taxon>
        <taxon>Basidiomycota</taxon>
        <taxon>Agaricomycotina</taxon>
        <taxon>Agaricomycetes</taxon>
        <taxon>Cantharellales</taxon>
        <taxon>Ceratobasidiaceae</taxon>
        <taxon>Rhizoctonia</taxon>
    </lineage>
</organism>
<comment type="caution">
    <text evidence="5">The sequence shown here is derived from an EMBL/GenBank/DDBJ whole genome shotgun (WGS) entry which is preliminary data.</text>
</comment>
<accession>A0A8H3AWH1</accession>
<dbReference type="InterPro" id="IPR001245">
    <property type="entry name" value="Ser-Thr/Tyr_kinase_cat_dom"/>
</dbReference>
<dbReference type="SUPFAM" id="SSF50978">
    <property type="entry name" value="WD40 repeat-like"/>
    <property type="match status" value="1"/>
</dbReference>
<dbReference type="InterPro" id="IPR015943">
    <property type="entry name" value="WD40/YVTN_repeat-like_dom_sf"/>
</dbReference>
<dbReference type="PANTHER" id="PTHR44129">
    <property type="entry name" value="WD REPEAT-CONTAINING PROTEIN POP1"/>
    <property type="match status" value="1"/>
</dbReference>
<feature type="repeat" description="WD" evidence="3">
    <location>
        <begin position="15"/>
        <end position="47"/>
    </location>
</feature>
<dbReference type="InterPro" id="IPR020472">
    <property type="entry name" value="WD40_PAC1"/>
</dbReference>
<evidence type="ECO:0000259" key="4">
    <source>
        <dbReference type="PROSITE" id="PS50011"/>
    </source>
</evidence>
<evidence type="ECO:0000256" key="3">
    <source>
        <dbReference type="PROSITE-ProRule" id="PRU00221"/>
    </source>
</evidence>
<evidence type="ECO:0000256" key="2">
    <source>
        <dbReference type="ARBA" id="ARBA00022737"/>
    </source>
</evidence>
<dbReference type="SMART" id="SM00320">
    <property type="entry name" value="WD40"/>
    <property type="match status" value="7"/>
</dbReference>
<feature type="repeat" description="WD" evidence="3">
    <location>
        <begin position="229"/>
        <end position="270"/>
    </location>
</feature>
<dbReference type="SUPFAM" id="SSF56112">
    <property type="entry name" value="Protein kinase-like (PK-like)"/>
    <property type="match status" value="1"/>
</dbReference>
<dbReference type="PROSITE" id="PS50011">
    <property type="entry name" value="PROTEIN_KINASE_DOM"/>
    <property type="match status" value="1"/>
</dbReference>
<proteinExistence type="predicted"/>
<feature type="domain" description="Protein kinase" evidence="4">
    <location>
        <begin position="327"/>
        <end position="605"/>
    </location>
</feature>
<dbReference type="CDD" id="cd00200">
    <property type="entry name" value="WD40"/>
    <property type="match status" value="1"/>
</dbReference>
<dbReference type="AlphaFoldDB" id="A0A8H3AWH1"/>
<dbReference type="Proteomes" id="UP000663853">
    <property type="component" value="Unassembled WGS sequence"/>
</dbReference>
<dbReference type="InterPro" id="IPR000719">
    <property type="entry name" value="Prot_kinase_dom"/>
</dbReference>
<dbReference type="InterPro" id="IPR036322">
    <property type="entry name" value="WD40_repeat_dom_sf"/>
</dbReference>
<dbReference type="InterPro" id="IPR019775">
    <property type="entry name" value="WD40_repeat_CS"/>
</dbReference>
<dbReference type="Pfam" id="PF07714">
    <property type="entry name" value="PK_Tyr_Ser-Thr"/>
    <property type="match status" value="1"/>
</dbReference>
<feature type="repeat" description="WD" evidence="3">
    <location>
        <begin position="100"/>
        <end position="134"/>
    </location>
</feature>
<name>A0A8H3AWH1_9AGAM</name>
<dbReference type="InterPro" id="IPR011009">
    <property type="entry name" value="Kinase-like_dom_sf"/>
</dbReference>
<reference evidence="5" key="1">
    <citation type="submission" date="2021-01" db="EMBL/GenBank/DDBJ databases">
        <authorList>
            <person name="Kaushik A."/>
        </authorList>
    </citation>
    <scope>NUCLEOTIDE SEQUENCE</scope>
    <source>
        <strain evidence="5">AG6-10EEA</strain>
    </source>
</reference>
<dbReference type="InterPro" id="IPR001680">
    <property type="entry name" value="WD40_rpt"/>
</dbReference>
<dbReference type="PROSITE" id="PS50294">
    <property type="entry name" value="WD_REPEATS_REGION"/>
    <property type="match status" value="7"/>
</dbReference>
<dbReference type="Gene3D" id="1.10.510.10">
    <property type="entry name" value="Transferase(Phosphotransferase) domain 1"/>
    <property type="match status" value="1"/>
</dbReference>
<evidence type="ECO:0000313" key="5">
    <source>
        <dbReference type="EMBL" id="CAE6442129.1"/>
    </source>
</evidence>
<feature type="repeat" description="WD" evidence="3">
    <location>
        <begin position="143"/>
        <end position="184"/>
    </location>
</feature>
<dbReference type="PRINTS" id="PR00320">
    <property type="entry name" value="GPROTEINBRPT"/>
</dbReference>
<feature type="repeat" description="WD" evidence="3">
    <location>
        <begin position="272"/>
        <end position="306"/>
    </location>
</feature>
<keyword evidence="1 3" id="KW-0853">WD repeat</keyword>
<keyword evidence="2" id="KW-0677">Repeat</keyword>
<sequence length="605" mass="66693">MFGIGIQKPRRAGIFHGHTKLVTSVAFSPDGKSIASCSTDKTVRVWDARYTFRNELLCGHTESVYSVSYSPLGNMLVSGSRDCTIRLWNPHSGRQMGGPLRGHSDYVYSAVFSPRANIVASGSDDKTIQLWDVKCGAPIGDKLRGHSGRIYSVAFSPTGTHIVSGSLDRTLRVWDAECGTTIVGPLEGCNCGVYTVSFSLDGSQIVSGSSDGVLRLWDVRSGSMISQSYKGHTDLIRSAAFSPNGKWLASGSWDKTVRVWDVRTGCLVVEPFEGHSNRVTSVAFSPSGTHIISGSNDATVIKWRLNCEDLDTDDNMSLDRGIGVLFAHEYENLSPGPTLHLAYGDLFKGEMQDGTEIAIKVWHQSSNTGLKSMKRVLQQIHRWSKLWHPNVHELMGATEFHGQLGMVSLWMEHGDLRSYIRRNPQLDRYPWCIQVAAGVSYLHKNDIVHSNITTLNVLVSPNGTAKLTCSGSSIIPEDLGAHTIGSRYMVEVGDNIRWTAPEILLERLARNKSSDVYALGMTILEILTGDVPYQQCQKGHHVEMALLEGALPTRPMVQLRDDERGNRMWTLLVSCWNRNQAARPSAAEVIESLSTAASVSIMEWE</sequence>